<keyword evidence="10" id="KW-1185">Reference proteome</keyword>
<comment type="similarity">
    <text evidence="1">Belongs to the glycosyltransferase group 1 family. Glycosyltransferase 4 subfamily.</text>
</comment>
<comment type="subunit">
    <text evidence="2">Homodimer.</text>
</comment>
<evidence type="ECO:0000256" key="2">
    <source>
        <dbReference type="ARBA" id="ARBA00011738"/>
    </source>
</evidence>
<feature type="domain" description="Glycosyl transferase family 1" evidence="7">
    <location>
        <begin position="498"/>
        <end position="681"/>
    </location>
</feature>
<comment type="caution">
    <text evidence="9">The sequence shown here is derived from an EMBL/GenBank/DDBJ whole genome shotgun (WGS) entry which is preliminary data.</text>
</comment>
<accession>A0ABQ7HZZ2</accession>
<dbReference type="InterPro" id="IPR049438">
    <property type="entry name" value="TreT_GT1"/>
</dbReference>
<reference evidence="9 10" key="1">
    <citation type="submission" date="2019-01" db="EMBL/GenBank/DDBJ databases">
        <title>Genomes sequencing and comparative genomics of infectious freshwater microsporidia, Cucumispora dikerogammari and Thelohania contejeani.</title>
        <authorList>
            <person name="Cormier A."/>
            <person name="Giraud I."/>
            <person name="Wattier R."/>
            <person name="Teixeira M."/>
            <person name="Grandjean F."/>
            <person name="Rigaud T."/>
            <person name="Cordaux R."/>
        </authorList>
    </citation>
    <scope>NUCLEOTIDE SEQUENCE [LARGE SCALE GENOMIC DNA]</scope>
    <source>
        <strain evidence="9">T1</strain>
        <tissue evidence="9">Spores</tissue>
    </source>
</reference>
<organism evidence="9 10">
    <name type="scientific">Astathelohania contejeani</name>
    <dbReference type="NCBI Taxonomy" id="164912"/>
    <lineage>
        <taxon>Eukaryota</taxon>
        <taxon>Fungi</taxon>
        <taxon>Fungi incertae sedis</taxon>
        <taxon>Microsporidia</taxon>
        <taxon>Astathelohaniidae</taxon>
        <taxon>Astathelohania</taxon>
    </lineage>
</organism>
<keyword evidence="6" id="KW-0119">Carbohydrate metabolism</keyword>
<keyword evidence="3" id="KW-0313">Glucose metabolism</keyword>
<gene>
    <name evidence="9" type="primary">TP</name>
    <name evidence="9" type="ORF">TCON_1066</name>
</gene>
<evidence type="ECO:0000256" key="4">
    <source>
        <dbReference type="ARBA" id="ARBA00022676"/>
    </source>
</evidence>
<dbReference type="Pfam" id="PF00534">
    <property type="entry name" value="Glycos_transf_1"/>
    <property type="match status" value="1"/>
</dbReference>
<dbReference type="InterPro" id="IPR001296">
    <property type="entry name" value="Glyco_trans_1"/>
</dbReference>
<feature type="domain" description="Trehalose synthase N-terminal" evidence="8">
    <location>
        <begin position="292"/>
        <end position="448"/>
    </location>
</feature>
<dbReference type="SUPFAM" id="SSF53756">
    <property type="entry name" value="UDP-Glycosyltransferase/glycogen phosphorylase"/>
    <property type="match status" value="1"/>
</dbReference>
<keyword evidence="5" id="KW-0808">Transferase</keyword>
<evidence type="ECO:0000313" key="10">
    <source>
        <dbReference type="Proteomes" id="UP001516464"/>
    </source>
</evidence>
<protein>
    <submittedName>
        <fullName evidence="9">Trehalose phosphorylase</fullName>
    </submittedName>
</protein>
<dbReference type="PANTHER" id="PTHR47779">
    <property type="entry name" value="SYNTHASE (CCG-9), PUTATIVE (AFU_ORTHOLOGUE AFUA_3G12100)-RELATED"/>
    <property type="match status" value="1"/>
</dbReference>
<evidence type="ECO:0000259" key="7">
    <source>
        <dbReference type="Pfam" id="PF00534"/>
    </source>
</evidence>
<sequence>MDVSKLCEFLGITLNIDGETNMAELVISVNDGFFGVDSANLQFRIVNDVTEVSYEENVEKIQRVCVDDVGCFNIRIEGKIHLPRPLLCNHIWSESNKKEDVVCTRCKRKKEMDIKVRNFLVQELGMSVATFKEDALNQYRFSNLDYEMTSITIYFMARSAMEWIKEYVTRNNVKLMAVGLSMWVLSYPEIFDEIKQKLWFTFDAFPAIFYNRYESIVEQADAFARKCTRLIGFNNLLRLDISTDNRVNVDLGNIDFCSLNDYYHFLGPNYSVIFNEIRQLVDKFKNKKIIYISSTPRGGGVALMRHSHIRFYKLLGLNIQWYVTIPSPSVFKITKQKFHNILQEVNPPNVELTDEDINLYEKWCEVNAERFWKNTIFKTSDLIILDDHQTSGFVKHIREVNKNVKIVYRSHIQIRGENIESNPTLKKTWSYISNNLKDIDYFVSHPKDIFVPADISNEHVIYHPPSTDPIDGLNKPMPQDISEYYEGLFNKTCRESGQTPIDFSKPYIIQICRFDPSKGIKDAIKSFASLLKKLNGRHLDKNDELYGLRLILCGHGSVDDPEGSAVYEDIIEYLKEKNFKDVMGHVTCVKVPPHDQILNAVLSKALVCLQLSYSEGFEVKVTESILKNIPVIVYNTGGLPLQVTDGINGFVVECGDVDKVSDHLVFLLTNKQFSMNMSDYKHRSFIYTTPFQILCWLRIYDIVLSNEPGNGRMIYQEVYDKYLKDD</sequence>
<keyword evidence="4" id="KW-0328">Glycosyltransferase</keyword>
<evidence type="ECO:0000313" key="9">
    <source>
        <dbReference type="EMBL" id="KAF7683739.1"/>
    </source>
</evidence>
<dbReference type="Pfam" id="PF21269">
    <property type="entry name" value="TreT_GT1"/>
    <property type="match status" value="1"/>
</dbReference>
<evidence type="ECO:0000256" key="5">
    <source>
        <dbReference type="ARBA" id="ARBA00022679"/>
    </source>
</evidence>
<dbReference type="Proteomes" id="UP001516464">
    <property type="component" value="Unassembled WGS sequence"/>
</dbReference>
<proteinExistence type="inferred from homology"/>
<evidence type="ECO:0000256" key="3">
    <source>
        <dbReference type="ARBA" id="ARBA00022526"/>
    </source>
</evidence>
<evidence type="ECO:0000256" key="1">
    <source>
        <dbReference type="ARBA" id="ARBA00009481"/>
    </source>
</evidence>
<evidence type="ECO:0000259" key="8">
    <source>
        <dbReference type="Pfam" id="PF21269"/>
    </source>
</evidence>
<name>A0ABQ7HZZ2_9MICR</name>
<dbReference type="Gene3D" id="3.40.50.2000">
    <property type="entry name" value="Glycogen Phosphorylase B"/>
    <property type="match status" value="2"/>
</dbReference>
<dbReference type="EMBL" id="SBIQ01000056">
    <property type="protein sequence ID" value="KAF7683739.1"/>
    <property type="molecule type" value="Genomic_DNA"/>
</dbReference>
<dbReference type="InterPro" id="IPR052078">
    <property type="entry name" value="Trehalose_Metab_GTase"/>
</dbReference>
<evidence type="ECO:0000256" key="6">
    <source>
        <dbReference type="ARBA" id="ARBA00023277"/>
    </source>
</evidence>
<dbReference type="PANTHER" id="PTHR47779:SF1">
    <property type="entry name" value="SYNTHASE (CCG-9), PUTATIVE (AFU_ORTHOLOGUE AFUA_3G12100)-RELATED"/>
    <property type="match status" value="1"/>
</dbReference>